<evidence type="ECO:0000256" key="1">
    <source>
        <dbReference type="SAM" id="MobiDB-lite"/>
    </source>
</evidence>
<evidence type="ECO:0000313" key="3">
    <source>
        <dbReference type="Proteomes" id="UP000054928"/>
    </source>
</evidence>
<protein>
    <submittedName>
        <fullName evidence="2">Uncharacterized protein</fullName>
    </submittedName>
</protein>
<reference evidence="3" key="1">
    <citation type="submission" date="2014-09" db="EMBL/GenBank/DDBJ databases">
        <authorList>
            <person name="Sharma Rahul"/>
            <person name="Thines Marco"/>
        </authorList>
    </citation>
    <scope>NUCLEOTIDE SEQUENCE [LARGE SCALE GENOMIC DNA]</scope>
</reference>
<keyword evidence="3" id="KW-1185">Reference proteome</keyword>
<sequence>MVDNLKAILHEIQPPLHRRHTFVVQSSPASSSAHSPNIWRPVMPKSRRSTLVAGAEGTNRLLSSSDSSMRTIRSLSDAPTPNTIYSKSTFALHNIDVLSVQRAKVIRHVNDERFVRICNYFESHQPELAKEIQAQNASSREQLYAWINYIVSPKVLNYFQKTQESRQNVLDLIMVAAAISKYGESELISKDSRGELGHQDSETSHTMDFVLRLNEQLGEEKRVGSVVLCEVLAHARTMTVEKKGDDINDDNDQHKELVTRVQSEWFQEAMVKSNGRYLYDSIRQYLTKTIEELNVETVTLRRKLIPLEMTQVSRGLPPKLPQPKLSEPSIRTSSSVEVKVYE</sequence>
<dbReference type="AlphaFoldDB" id="A0A0P1B2I0"/>
<proteinExistence type="predicted"/>
<dbReference type="Proteomes" id="UP000054928">
    <property type="component" value="Unassembled WGS sequence"/>
</dbReference>
<dbReference type="RefSeq" id="XP_024585344.1">
    <property type="nucleotide sequence ID" value="XM_024720114.1"/>
</dbReference>
<dbReference type="GeneID" id="36401820"/>
<dbReference type="OrthoDB" id="108175at2759"/>
<evidence type="ECO:0000313" key="2">
    <source>
        <dbReference type="EMBL" id="CEG48975.1"/>
    </source>
</evidence>
<feature type="region of interest" description="Disordered" evidence="1">
    <location>
        <begin position="313"/>
        <end position="342"/>
    </location>
</feature>
<organism evidence="2 3">
    <name type="scientific">Plasmopara halstedii</name>
    <name type="common">Downy mildew of sunflower</name>
    <dbReference type="NCBI Taxonomy" id="4781"/>
    <lineage>
        <taxon>Eukaryota</taxon>
        <taxon>Sar</taxon>
        <taxon>Stramenopiles</taxon>
        <taxon>Oomycota</taxon>
        <taxon>Peronosporomycetes</taxon>
        <taxon>Peronosporales</taxon>
        <taxon>Peronosporaceae</taxon>
        <taxon>Plasmopara</taxon>
    </lineage>
</organism>
<accession>A0A0P1B2I0</accession>
<dbReference type="EMBL" id="CCYD01003042">
    <property type="protein sequence ID" value="CEG48975.1"/>
    <property type="molecule type" value="Genomic_DNA"/>
</dbReference>
<dbReference type="STRING" id="4781.A0A0P1B2I0"/>
<name>A0A0P1B2I0_PLAHL</name>